<feature type="compositionally biased region" description="Polar residues" evidence="1">
    <location>
        <begin position="70"/>
        <end position="92"/>
    </location>
</feature>
<evidence type="ECO:0000313" key="2">
    <source>
        <dbReference type="EMBL" id="KAK4266715.1"/>
    </source>
</evidence>
<name>A0AAE1JAE9_9FABA</name>
<sequence>MQPQLKVADLEALYLKLVNHQILQKEDIQLNLRTLHPSCLVVIALEKKKDEDPKRRKMDGLIESKEGEQSAKTTLNMGSDSTFNKGTTGASG</sequence>
<feature type="compositionally biased region" description="Basic and acidic residues" evidence="1">
    <location>
        <begin position="51"/>
        <end position="69"/>
    </location>
</feature>
<evidence type="ECO:0000256" key="1">
    <source>
        <dbReference type="SAM" id="MobiDB-lite"/>
    </source>
</evidence>
<proteinExistence type="predicted"/>
<accession>A0AAE1JAE9</accession>
<dbReference type="Proteomes" id="UP001293593">
    <property type="component" value="Unassembled WGS sequence"/>
</dbReference>
<organism evidence="2 3">
    <name type="scientific">Acacia crassicarpa</name>
    <name type="common">northern wattle</name>
    <dbReference type="NCBI Taxonomy" id="499986"/>
    <lineage>
        <taxon>Eukaryota</taxon>
        <taxon>Viridiplantae</taxon>
        <taxon>Streptophyta</taxon>
        <taxon>Embryophyta</taxon>
        <taxon>Tracheophyta</taxon>
        <taxon>Spermatophyta</taxon>
        <taxon>Magnoliopsida</taxon>
        <taxon>eudicotyledons</taxon>
        <taxon>Gunneridae</taxon>
        <taxon>Pentapetalae</taxon>
        <taxon>rosids</taxon>
        <taxon>fabids</taxon>
        <taxon>Fabales</taxon>
        <taxon>Fabaceae</taxon>
        <taxon>Caesalpinioideae</taxon>
        <taxon>mimosoid clade</taxon>
        <taxon>Acacieae</taxon>
        <taxon>Acacia</taxon>
    </lineage>
</organism>
<comment type="caution">
    <text evidence="2">The sequence shown here is derived from an EMBL/GenBank/DDBJ whole genome shotgun (WGS) entry which is preliminary data.</text>
</comment>
<reference evidence="2" key="1">
    <citation type="submission" date="2023-10" db="EMBL/GenBank/DDBJ databases">
        <title>Chromosome-level genome of the transformable northern wattle, Acacia crassicarpa.</title>
        <authorList>
            <person name="Massaro I."/>
            <person name="Sinha N.R."/>
            <person name="Poethig S."/>
            <person name="Leichty A.R."/>
        </authorList>
    </citation>
    <scope>NUCLEOTIDE SEQUENCE</scope>
    <source>
        <strain evidence="2">Acra3RX</strain>
        <tissue evidence="2">Leaf</tissue>
    </source>
</reference>
<dbReference type="EMBL" id="JAWXYG010000007">
    <property type="protein sequence ID" value="KAK4266715.1"/>
    <property type="molecule type" value="Genomic_DNA"/>
</dbReference>
<evidence type="ECO:0000313" key="3">
    <source>
        <dbReference type="Proteomes" id="UP001293593"/>
    </source>
</evidence>
<keyword evidence="3" id="KW-1185">Reference proteome</keyword>
<protein>
    <submittedName>
        <fullName evidence="2">Uncharacterized protein</fullName>
    </submittedName>
</protein>
<dbReference type="AlphaFoldDB" id="A0AAE1JAE9"/>
<feature type="region of interest" description="Disordered" evidence="1">
    <location>
        <begin position="51"/>
        <end position="92"/>
    </location>
</feature>
<gene>
    <name evidence="2" type="ORF">QN277_023601</name>
</gene>